<proteinExistence type="predicted"/>
<name>A0A1F5KQR0_9BACT</name>
<sequence>MFKEPVLLLPSDIINILLKGGDFMGIEGNNAARERAVQKEAYVTAFRDAVERTDWEGGPLPGEVNPEVLDGRSDPTHPLARWRTRFNAALELAATGDPNRPVDWSIFRSVKGMDN</sequence>
<dbReference type="Proteomes" id="UP000178565">
    <property type="component" value="Unassembled WGS sequence"/>
</dbReference>
<accession>A0A1F5KQR0</accession>
<feature type="region of interest" description="Disordered" evidence="1">
    <location>
        <begin position="54"/>
        <end position="76"/>
    </location>
</feature>
<comment type="caution">
    <text evidence="2">The sequence shown here is derived from an EMBL/GenBank/DDBJ whole genome shotgun (WGS) entry which is preliminary data.</text>
</comment>
<evidence type="ECO:0000313" key="2">
    <source>
        <dbReference type="EMBL" id="OGE43267.1"/>
    </source>
</evidence>
<evidence type="ECO:0000256" key="1">
    <source>
        <dbReference type="SAM" id="MobiDB-lite"/>
    </source>
</evidence>
<evidence type="ECO:0000313" key="3">
    <source>
        <dbReference type="Proteomes" id="UP000178565"/>
    </source>
</evidence>
<dbReference type="AlphaFoldDB" id="A0A1F5KQR0"/>
<protein>
    <submittedName>
        <fullName evidence="2">Uncharacterized protein</fullName>
    </submittedName>
</protein>
<gene>
    <name evidence="2" type="ORF">A3B45_00910</name>
</gene>
<dbReference type="EMBL" id="MFDM01000016">
    <property type="protein sequence ID" value="OGE43267.1"/>
    <property type="molecule type" value="Genomic_DNA"/>
</dbReference>
<reference evidence="2 3" key="1">
    <citation type="journal article" date="2016" name="Nat. Commun.">
        <title>Thousands of microbial genomes shed light on interconnected biogeochemical processes in an aquifer system.</title>
        <authorList>
            <person name="Anantharaman K."/>
            <person name="Brown C.T."/>
            <person name="Hug L.A."/>
            <person name="Sharon I."/>
            <person name="Castelle C.J."/>
            <person name="Probst A.J."/>
            <person name="Thomas B.C."/>
            <person name="Singh A."/>
            <person name="Wilkins M.J."/>
            <person name="Karaoz U."/>
            <person name="Brodie E.L."/>
            <person name="Williams K.H."/>
            <person name="Hubbard S.S."/>
            <person name="Banfield J.F."/>
        </authorList>
    </citation>
    <scope>NUCLEOTIDE SEQUENCE [LARGE SCALE GENOMIC DNA]</scope>
</reference>
<organism evidence="2 3">
    <name type="scientific">Candidatus Daviesbacteria bacterium RIFCSPLOWO2_01_FULL_39_12</name>
    <dbReference type="NCBI Taxonomy" id="1797785"/>
    <lineage>
        <taxon>Bacteria</taxon>
        <taxon>Candidatus Daviesiibacteriota</taxon>
    </lineage>
</organism>